<accession>L0P1K7</accession>
<reference evidence="1" key="1">
    <citation type="submission" date="2012-05" db="EMBL/GenBank/DDBJ databases">
        <authorList>
            <person name="Han B."/>
            <person name="Lu Y."/>
            <person name="Feng Q."/>
            <person name="Zhao Q."/>
            <person name="Lu T.T."/>
            <person name="Li Y."/>
            <person name="Liu K.Y."/>
            <person name="Huang X.H."/>
            <person name="Fan D.L."/>
            <person name="Weng Q.J."/>
            <person name="Zhang L."/>
            <person name="Lu Y.Q."/>
            <person name="Guo Y.L."/>
            <person name="Li W.J."/>
            <person name="Zhou C.C."/>
            <person name="Lu H.Y."/>
            <person name="Huang T."/>
            <person name="Zhu C.R."/>
            <person name="Zhao Y."/>
            <person name="Hu T."/>
            <person name="Yao N."/>
        </authorList>
    </citation>
    <scope>NUCLEOTIDE SEQUENCE</scope>
</reference>
<evidence type="ECO:0000313" key="1">
    <source>
        <dbReference type="EMBL" id="CCI55306.1"/>
    </source>
</evidence>
<name>L0P1K7_PHYED</name>
<dbReference type="EMBL" id="FO203437">
    <property type="protein sequence ID" value="CCI55306.1"/>
    <property type="molecule type" value="Genomic_DNA"/>
</dbReference>
<gene>
    <name evidence="1" type="primary">PH01B001I13.2</name>
</gene>
<proteinExistence type="predicted"/>
<organism evidence="1">
    <name type="scientific">Phyllostachys edulis</name>
    <name type="common">Tortoise shell bamboo</name>
    <name type="synonym">Bambusa edulis</name>
    <dbReference type="NCBI Taxonomy" id="38705"/>
    <lineage>
        <taxon>Eukaryota</taxon>
        <taxon>Viridiplantae</taxon>
        <taxon>Streptophyta</taxon>
        <taxon>Embryophyta</taxon>
        <taxon>Tracheophyta</taxon>
        <taxon>Spermatophyta</taxon>
        <taxon>Magnoliopsida</taxon>
        <taxon>Liliopsida</taxon>
        <taxon>Poales</taxon>
        <taxon>Poaceae</taxon>
        <taxon>BOP clade</taxon>
        <taxon>Bambusoideae</taxon>
        <taxon>Arundinarodae</taxon>
        <taxon>Arundinarieae</taxon>
        <taxon>Arundinariinae</taxon>
        <taxon>Phyllostachys</taxon>
    </lineage>
</organism>
<dbReference type="AlphaFoldDB" id="L0P1K7"/>
<sequence length="142" mass="17089">MSACHARFRGFRNRQPLAEVGSNRPDFRGFGLRAEVSMFTDGRCRTWRRSRFRSDRSIAMANYTWIHSLVRFAPHPAQLSPRSVRPKRWKLGFWNTIKSYQYYFLLFSTSYRCKKSSTRELEYHLPVYYVQLLTWSSLKQKF</sequence>
<protein>
    <submittedName>
        <fullName evidence="1">PH01B001I13.2 protein</fullName>
    </submittedName>
</protein>